<dbReference type="Gene3D" id="1.10.260.40">
    <property type="entry name" value="lambda repressor-like DNA-binding domains"/>
    <property type="match status" value="1"/>
</dbReference>
<accession>A0ABR7HS41</accession>
<dbReference type="RefSeq" id="WP_101691274.1">
    <property type="nucleotide sequence ID" value="NZ_JACOPR010000003.1"/>
</dbReference>
<name>A0ABR7HS41_9FIRM</name>
<evidence type="ECO:0000259" key="2">
    <source>
        <dbReference type="PROSITE" id="PS50943"/>
    </source>
</evidence>
<evidence type="ECO:0000313" key="4">
    <source>
        <dbReference type="Proteomes" id="UP000660021"/>
    </source>
</evidence>
<proteinExistence type="predicted"/>
<dbReference type="InterPro" id="IPR050807">
    <property type="entry name" value="TransReg_Diox_bact_type"/>
</dbReference>
<dbReference type="InterPro" id="IPR001387">
    <property type="entry name" value="Cro/C1-type_HTH"/>
</dbReference>
<feature type="domain" description="HTH cro/C1-type" evidence="2">
    <location>
        <begin position="10"/>
        <end position="64"/>
    </location>
</feature>
<dbReference type="CDD" id="cd00093">
    <property type="entry name" value="HTH_XRE"/>
    <property type="match status" value="1"/>
</dbReference>
<dbReference type="EMBL" id="JACOPR010000003">
    <property type="protein sequence ID" value="MBC5730261.1"/>
    <property type="molecule type" value="Genomic_DNA"/>
</dbReference>
<dbReference type="PROSITE" id="PS50943">
    <property type="entry name" value="HTH_CROC1"/>
    <property type="match status" value="1"/>
</dbReference>
<organism evidence="3 4">
    <name type="scientific">Pseudoflavonifractor hominis</name>
    <dbReference type="NCBI Taxonomy" id="2763059"/>
    <lineage>
        <taxon>Bacteria</taxon>
        <taxon>Bacillati</taxon>
        <taxon>Bacillota</taxon>
        <taxon>Clostridia</taxon>
        <taxon>Eubacteriales</taxon>
        <taxon>Oscillospiraceae</taxon>
        <taxon>Pseudoflavonifractor</taxon>
    </lineage>
</organism>
<protein>
    <submittedName>
        <fullName evidence="3">Helix-turn-helix transcriptional regulator</fullName>
    </submittedName>
</protein>
<evidence type="ECO:0000313" key="3">
    <source>
        <dbReference type="EMBL" id="MBC5730261.1"/>
    </source>
</evidence>
<dbReference type="Pfam" id="PF01381">
    <property type="entry name" value="HTH_3"/>
    <property type="match status" value="1"/>
</dbReference>
<sequence>MELESIGKNIRNFRRSKKMRQEDLAEKTGLSTNYIGSLERGEKVPSLETFIEIANVLGVSADMLLYDLLDHGYQVKNSVILDQMQSLSLEDKARIYDVIDVLIQHASSDKQ</sequence>
<dbReference type="Proteomes" id="UP000660021">
    <property type="component" value="Unassembled WGS sequence"/>
</dbReference>
<dbReference type="SUPFAM" id="SSF47413">
    <property type="entry name" value="lambda repressor-like DNA-binding domains"/>
    <property type="match status" value="1"/>
</dbReference>
<dbReference type="InterPro" id="IPR010982">
    <property type="entry name" value="Lambda_DNA-bd_dom_sf"/>
</dbReference>
<dbReference type="SMART" id="SM00530">
    <property type="entry name" value="HTH_XRE"/>
    <property type="match status" value="1"/>
</dbReference>
<keyword evidence="1" id="KW-0238">DNA-binding</keyword>
<keyword evidence="4" id="KW-1185">Reference proteome</keyword>
<reference evidence="3 4" key="1">
    <citation type="submission" date="2020-08" db="EMBL/GenBank/DDBJ databases">
        <title>Genome public.</title>
        <authorList>
            <person name="Liu C."/>
            <person name="Sun Q."/>
        </authorList>
    </citation>
    <scope>NUCLEOTIDE SEQUENCE [LARGE SCALE GENOMIC DNA]</scope>
    <source>
        <strain evidence="3 4">New-38</strain>
    </source>
</reference>
<dbReference type="PANTHER" id="PTHR46797">
    <property type="entry name" value="HTH-TYPE TRANSCRIPTIONAL REGULATOR"/>
    <property type="match status" value="1"/>
</dbReference>
<gene>
    <name evidence="3" type="ORF">H8S34_05345</name>
</gene>
<comment type="caution">
    <text evidence="3">The sequence shown here is derived from an EMBL/GenBank/DDBJ whole genome shotgun (WGS) entry which is preliminary data.</text>
</comment>
<evidence type="ECO:0000256" key="1">
    <source>
        <dbReference type="ARBA" id="ARBA00023125"/>
    </source>
</evidence>
<dbReference type="PANTHER" id="PTHR46797:SF24">
    <property type="entry name" value="DNA-BINDING PHAGE PROTEIN"/>
    <property type="match status" value="1"/>
</dbReference>